<dbReference type="GO" id="GO:0006004">
    <property type="term" value="P:fucose metabolic process"/>
    <property type="evidence" value="ECO:0007669"/>
    <property type="project" value="InterPro"/>
</dbReference>
<dbReference type="InterPro" id="IPR057739">
    <property type="entry name" value="Glyco_hydro_29_N"/>
</dbReference>
<evidence type="ECO:0000259" key="8">
    <source>
        <dbReference type="Pfam" id="PF01120"/>
    </source>
</evidence>
<dbReference type="GO" id="GO:0005764">
    <property type="term" value="C:lysosome"/>
    <property type="evidence" value="ECO:0007669"/>
    <property type="project" value="TreeGrafter"/>
</dbReference>
<evidence type="ECO:0000256" key="5">
    <source>
        <dbReference type="ARBA" id="ARBA00022801"/>
    </source>
</evidence>
<evidence type="ECO:0000256" key="7">
    <source>
        <dbReference type="PIRSR" id="PIRSR001092-1"/>
    </source>
</evidence>
<dbReference type="EC" id="3.2.1.51" evidence="3"/>
<evidence type="ECO:0000313" key="9">
    <source>
        <dbReference type="EMBL" id="AOZ73202.1"/>
    </source>
</evidence>
<dbReference type="Gene3D" id="3.20.20.80">
    <property type="entry name" value="Glycosidases"/>
    <property type="match status" value="1"/>
</dbReference>
<evidence type="ECO:0000256" key="1">
    <source>
        <dbReference type="ARBA" id="ARBA00004071"/>
    </source>
</evidence>
<comment type="function">
    <text evidence="1">Alpha-L-fucosidase is responsible for hydrolyzing the alpha-1,6-linked fucose joined to the reducing-end N-acetylglucosamine of the carbohydrate moieties of glycoproteins.</text>
</comment>
<dbReference type="SUPFAM" id="SSF51445">
    <property type="entry name" value="(Trans)glycosidases"/>
    <property type="match status" value="1"/>
</dbReference>
<dbReference type="InterPro" id="IPR016286">
    <property type="entry name" value="FUC_metazoa-typ"/>
</dbReference>
<dbReference type="Pfam" id="PF01120">
    <property type="entry name" value="Alpha_L_fucos"/>
    <property type="match status" value="1"/>
</dbReference>
<keyword evidence="10" id="KW-1185">Reference proteome</keyword>
<dbReference type="InterPro" id="IPR017853">
    <property type="entry name" value="GH"/>
</dbReference>
<dbReference type="SMART" id="SM00812">
    <property type="entry name" value="Alpha_L_fucos"/>
    <property type="match status" value="1"/>
</dbReference>
<dbReference type="PIRSF" id="PIRSF001092">
    <property type="entry name" value="Alpha-L-fucosidase"/>
    <property type="match status" value="1"/>
</dbReference>
<dbReference type="PANTHER" id="PTHR10030:SF37">
    <property type="entry name" value="ALPHA-L-FUCOSIDASE-RELATED"/>
    <property type="match status" value="1"/>
</dbReference>
<protein>
    <recommendedName>
        <fullName evidence="3">alpha-L-fucosidase</fullName>
        <ecNumber evidence="3">3.2.1.51</ecNumber>
    </recommendedName>
</protein>
<dbReference type="STRING" id="1912795.BK816_07755"/>
<evidence type="ECO:0000256" key="4">
    <source>
        <dbReference type="ARBA" id="ARBA00022729"/>
    </source>
</evidence>
<dbReference type="GO" id="GO:0016139">
    <property type="term" value="P:glycoside catabolic process"/>
    <property type="evidence" value="ECO:0007669"/>
    <property type="project" value="TreeGrafter"/>
</dbReference>
<dbReference type="InterPro" id="IPR000933">
    <property type="entry name" value="Glyco_hydro_29"/>
</dbReference>
<keyword evidence="6" id="KW-0326">Glycosidase</keyword>
<accession>A0A1D9MLM5</accession>
<feature type="site" description="May be important for catalysis" evidence="7">
    <location>
        <position position="258"/>
    </location>
</feature>
<comment type="similarity">
    <text evidence="2">Belongs to the glycosyl hydrolase 29 family.</text>
</comment>
<proteinExistence type="inferred from homology"/>
<evidence type="ECO:0000256" key="2">
    <source>
        <dbReference type="ARBA" id="ARBA00007951"/>
    </source>
</evidence>
<dbReference type="PANTHER" id="PTHR10030">
    <property type="entry name" value="ALPHA-L-FUCOSIDASE"/>
    <property type="match status" value="1"/>
</dbReference>
<dbReference type="KEGG" id="avu:BK816_07755"/>
<dbReference type="AlphaFoldDB" id="A0A1D9MLM5"/>
<feature type="domain" description="Glycoside hydrolase family 29 N-terminal" evidence="8">
    <location>
        <begin position="15"/>
        <end position="324"/>
    </location>
</feature>
<dbReference type="GO" id="GO:0004560">
    <property type="term" value="F:alpha-L-fucosidase activity"/>
    <property type="evidence" value="ECO:0007669"/>
    <property type="project" value="InterPro"/>
</dbReference>
<dbReference type="RefSeq" id="WP_071164665.1">
    <property type="nucleotide sequence ID" value="NZ_CP017812.1"/>
</dbReference>
<name>A0A1D9MLM5_9ACTO</name>
<reference evidence="9 10" key="1">
    <citation type="submission" date="2016-10" db="EMBL/GenBank/DDBJ databases">
        <title>Actinomyces aegypiusis sp. nov., isolated from the Aegypius monachus in Qinghai Tibet Plateau China.</title>
        <authorList>
            <person name="Wang Y."/>
        </authorList>
    </citation>
    <scope>NUCLEOTIDE SEQUENCE [LARGE SCALE GENOMIC DNA]</scope>
    <source>
        <strain evidence="9 10">VUL4_3</strain>
    </source>
</reference>
<keyword evidence="4" id="KW-0732">Signal</keyword>
<evidence type="ECO:0000256" key="3">
    <source>
        <dbReference type="ARBA" id="ARBA00012662"/>
    </source>
</evidence>
<keyword evidence="5" id="KW-0378">Hydrolase</keyword>
<sequence>MPARFSSPGFIEAPWFDAGRFGLFVHFGLYSVAARHEWVMTREKTQVSDYEQLTQAFDPDLFDARKIARAAKAAGMSYAVLTTKHHEGFCLFDSQLTDYTAPKVCGRDLVREWVEALRAEGLKVGCYYSLVDWHHPDFTIDFNHPRRDDPDAREQNEQKNWGRYREYLHAQVRELLTNYGKLDYLFFDFSYPWEVDGWVGKGRNDWDSDGLLAMCRQLQPGMIVNDRLDLEGDLVTPEQYQPTSPMLVEGEPARWEACQTLNGSWGYDRDNTRFKSTEMILQMLADTVSKNGNLLLNIGPDGRGNITPHDRKTLQEIAEWMELHQQAIIGAGQTSHPEMIPAGMTATQRGNRLYLFLDRYPFGHLHLPNSAEKVSFARFLHDGSQIQWEQYDPEQEALTTEPGGQPAGTLSLRLPTKRPEVALPVIELFLK</sequence>
<dbReference type="Proteomes" id="UP000176288">
    <property type="component" value="Chromosome"/>
</dbReference>
<organism evidence="9 10">
    <name type="scientific">Boudabousia tangfeifanii</name>
    <dbReference type="NCBI Taxonomy" id="1912795"/>
    <lineage>
        <taxon>Bacteria</taxon>
        <taxon>Bacillati</taxon>
        <taxon>Actinomycetota</taxon>
        <taxon>Actinomycetes</taxon>
        <taxon>Actinomycetales</taxon>
        <taxon>Actinomycetaceae</taxon>
        <taxon>Boudabousia</taxon>
    </lineage>
</organism>
<evidence type="ECO:0000256" key="6">
    <source>
        <dbReference type="ARBA" id="ARBA00023295"/>
    </source>
</evidence>
<evidence type="ECO:0000313" key="10">
    <source>
        <dbReference type="Proteomes" id="UP000176288"/>
    </source>
</evidence>
<dbReference type="EMBL" id="CP017812">
    <property type="protein sequence ID" value="AOZ73202.1"/>
    <property type="molecule type" value="Genomic_DNA"/>
</dbReference>
<dbReference type="OrthoDB" id="5526311at2"/>
<dbReference type="PRINTS" id="PR00741">
    <property type="entry name" value="GLHYDRLASE29"/>
</dbReference>
<gene>
    <name evidence="9" type="ORF">BK816_07755</name>
</gene>